<evidence type="ECO:0000256" key="2">
    <source>
        <dbReference type="ARBA" id="ARBA00022844"/>
    </source>
</evidence>
<evidence type="ECO:0008006" key="5">
    <source>
        <dbReference type="Google" id="ProtNLM"/>
    </source>
</evidence>
<name>A0AAE8C8M1_9CAUD</name>
<evidence type="ECO:0000313" key="3">
    <source>
        <dbReference type="EMBL" id="QZI86099.1"/>
    </source>
</evidence>
<accession>A0AAE8C8M1</accession>
<reference evidence="3" key="1">
    <citation type="submission" date="2021-03" db="EMBL/GenBank/DDBJ databases">
        <title>Rapid evolution of virus immunity in the wild.</title>
        <authorList>
            <person name="Piel D."/>
            <person name="Bruto M."/>
            <person name="Labreuche Y."/>
            <person name="Blanquart F."/>
            <person name="Chenivesse S."/>
            <person name="Lepanse S."/>
            <person name="James A."/>
            <person name="Garcia Cruz R."/>
            <person name="Dubert J."/>
            <person name="Petton B."/>
            <person name="Lieberman E."/>
            <person name="Wegner M.K."/>
            <person name="Hussain F.A."/>
            <person name="Kauffman K.K."/>
            <person name="Polz M.F."/>
            <person name="Gandon S."/>
            <person name="Bikard D."/>
            <person name="Le Roux F."/>
        </authorList>
    </citation>
    <scope>NUCLEOTIDE SEQUENCE</scope>
</reference>
<proteinExistence type="predicted"/>
<protein>
    <recommendedName>
        <fullName evidence="5">Pectate lyase superfamily protein domain-containing protein</fullName>
    </recommendedName>
</protein>
<dbReference type="Proteomes" id="UP000828465">
    <property type="component" value="Segment"/>
</dbReference>
<keyword evidence="4" id="KW-1185">Reference proteome</keyword>
<keyword evidence="2" id="KW-0946">Virion</keyword>
<organism evidence="3 4">
    <name type="scientific">Vibrio phage 15E36.1</name>
    <dbReference type="NCBI Taxonomy" id="2859290"/>
    <lineage>
        <taxon>Viruses</taxon>
        <taxon>Duplodnaviria</taxon>
        <taxon>Heunggongvirae</taxon>
        <taxon>Uroviricota</taxon>
        <taxon>Caudoviricetes</taxon>
        <taxon>Autographivirales</taxon>
        <taxon>Autosignataviridae</taxon>
        <taxon>Colwellvirinae</taxon>
        <taxon>Roscoffvirus</taxon>
        <taxon>Roscoffvirus rv15E36</taxon>
    </lineage>
</organism>
<dbReference type="InterPro" id="IPR012334">
    <property type="entry name" value="Pectin_lyas_fold"/>
</dbReference>
<dbReference type="GO" id="GO:0098996">
    <property type="term" value="P:symbiont entry into host cell via disruption of host cell glycocalyx"/>
    <property type="evidence" value="ECO:0007669"/>
    <property type="project" value="UniProtKB-ARBA"/>
</dbReference>
<dbReference type="GO" id="GO:0044423">
    <property type="term" value="C:virion component"/>
    <property type="evidence" value="ECO:0007669"/>
    <property type="project" value="UniProtKB-KW"/>
</dbReference>
<sequence>MALTNLTKPRARWMTFKSKLVGAIQRAIADKLMDATSVKDFGAKGDYLLEDGSVNPNPTNDTSAFIAALATGKNIYVPRSQYYVPDSTLLVATNGQSIYGDGAWASVLVTEGAQSVILVSANYTNLKGFGTRAIGRLAADAHGIEVGNRTGGGGSRCSLTDVLTDRHGGDGLRINDGNLGTLHDIISLSNGGHGVHFTDENPDNNAWNQTGRVDLRGNLGNGFHIPSGSGASDPNASKSHNFTFICAQQNVGYGLYIGTRSNIINYYSEANTGGSAFLANDDGAEGNLINAVEGGSPAEQGTNTTSNNNILTDNNFDARYARIFRNMFMENSFIVERRGNAGKLTVEVDETTQRKFNVKGWGSGGGGWLMDFTAGATGDEGGMSLKALSLNAETYSTPRICTDGSIINIGSTNAAVLKNTAPITSNGVSGWRAGKVFTVKCDGVTTISGSNVHRKAGSLATPAAGTILMFVCDPETTNRIVEIGTSV</sequence>
<comment type="subcellular location">
    <subcellularLocation>
        <location evidence="1">Virion</location>
    </subcellularLocation>
</comment>
<dbReference type="EMBL" id="MW865291">
    <property type="protein sequence ID" value="QZI86099.1"/>
    <property type="molecule type" value="Genomic_DNA"/>
</dbReference>
<gene>
    <name evidence="3" type="ORF">PODOV006v2_p0005</name>
</gene>
<evidence type="ECO:0000313" key="4">
    <source>
        <dbReference type="Proteomes" id="UP000828465"/>
    </source>
</evidence>
<evidence type="ECO:0000256" key="1">
    <source>
        <dbReference type="ARBA" id="ARBA00004328"/>
    </source>
</evidence>
<dbReference type="Gene3D" id="2.160.20.10">
    <property type="entry name" value="Single-stranded right-handed beta-helix, Pectin lyase-like"/>
    <property type="match status" value="1"/>
</dbReference>